<reference evidence="1 2" key="1">
    <citation type="submission" date="2019-12" db="EMBL/GenBank/DDBJ databases">
        <title>Sporaefaciens musculi gen. nov., sp. nov., a novel bacterium isolated from the caecum of an obese mouse.</title>
        <authorList>
            <person name="Rasmussen T.S."/>
            <person name="Streidl T."/>
            <person name="Hitch T.C.A."/>
            <person name="Wortmann E."/>
            <person name="Deptula P."/>
            <person name="Hansen M."/>
            <person name="Nielsen D.S."/>
            <person name="Clavel T."/>
            <person name="Vogensen F.K."/>
        </authorList>
    </citation>
    <scope>NUCLEOTIDE SEQUENCE [LARGE SCALE GENOMIC DNA]</scope>
    <source>
        <strain evidence="1 2">WCA-9-b2</strain>
    </source>
</reference>
<keyword evidence="2" id="KW-1185">Reference proteome</keyword>
<dbReference type="RefSeq" id="WP_159752354.1">
    <property type="nucleotide sequence ID" value="NZ_WUQX01000001.1"/>
</dbReference>
<dbReference type="EMBL" id="WUQX01000001">
    <property type="protein sequence ID" value="MXP77217.1"/>
    <property type="molecule type" value="Genomic_DNA"/>
</dbReference>
<comment type="caution">
    <text evidence="1">The sequence shown here is derived from an EMBL/GenBank/DDBJ whole genome shotgun (WGS) entry which is preliminary data.</text>
</comment>
<accession>A0A7X3SK73</accession>
<organism evidence="1 2">
    <name type="scientific">Sporofaciens musculi</name>
    <dbReference type="NCBI Taxonomy" id="2681861"/>
    <lineage>
        <taxon>Bacteria</taxon>
        <taxon>Bacillati</taxon>
        <taxon>Bacillota</taxon>
        <taxon>Clostridia</taxon>
        <taxon>Lachnospirales</taxon>
        <taxon>Lachnospiraceae</taxon>
        <taxon>Sporofaciens</taxon>
    </lineage>
</organism>
<name>A0A7X3SK73_9FIRM</name>
<sequence length="42" mass="4779">MSSMAKVYAILVRKGEKTIDQVPEKLMEEVQQILNQESEKVG</sequence>
<evidence type="ECO:0000313" key="1">
    <source>
        <dbReference type="EMBL" id="MXP77217.1"/>
    </source>
</evidence>
<evidence type="ECO:0000313" key="2">
    <source>
        <dbReference type="Proteomes" id="UP000460412"/>
    </source>
</evidence>
<dbReference type="InterPro" id="IPR047907">
    <property type="entry name" value="CD1375-like"/>
</dbReference>
<gene>
    <name evidence="1" type="ORF">GN277_18095</name>
</gene>
<dbReference type="NCBIfam" id="NF040910">
    <property type="entry name" value="CD1375_fam"/>
    <property type="match status" value="1"/>
</dbReference>
<dbReference type="AlphaFoldDB" id="A0A7X3SK73"/>
<proteinExistence type="predicted"/>
<protein>
    <submittedName>
        <fullName evidence="1">ASCH domain-containing protein</fullName>
    </submittedName>
</protein>
<dbReference type="Proteomes" id="UP000460412">
    <property type="component" value="Unassembled WGS sequence"/>
</dbReference>